<evidence type="ECO:0000256" key="3">
    <source>
        <dbReference type="ARBA" id="ARBA00022448"/>
    </source>
</evidence>
<evidence type="ECO:0000256" key="1">
    <source>
        <dbReference type="ARBA" id="ARBA00004141"/>
    </source>
</evidence>
<evidence type="ECO:0000256" key="4">
    <source>
        <dbReference type="ARBA" id="ARBA00022692"/>
    </source>
</evidence>
<dbReference type="WBParaSite" id="Minc3s00018g01184">
    <property type="protein sequence ID" value="Minc3s00018g01184"/>
    <property type="gene ID" value="Minc3s00018g01184"/>
</dbReference>
<keyword evidence="5 7" id="KW-1133">Transmembrane helix</keyword>
<dbReference type="InterPro" id="IPR036259">
    <property type="entry name" value="MFS_trans_sf"/>
</dbReference>
<dbReference type="SUPFAM" id="SSF103473">
    <property type="entry name" value="MFS general substrate transporter"/>
    <property type="match status" value="1"/>
</dbReference>
<feature type="transmembrane region" description="Helical" evidence="7">
    <location>
        <begin position="67"/>
        <end position="89"/>
    </location>
</feature>
<keyword evidence="4 7" id="KW-0812">Transmembrane</keyword>
<dbReference type="GO" id="GO:0022857">
    <property type="term" value="F:transmembrane transporter activity"/>
    <property type="evidence" value="ECO:0007669"/>
    <property type="project" value="InterPro"/>
</dbReference>
<proteinExistence type="inferred from homology"/>
<feature type="transmembrane region" description="Helical" evidence="7">
    <location>
        <begin position="7"/>
        <end position="24"/>
    </location>
</feature>
<dbReference type="PROSITE" id="PS50850">
    <property type="entry name" value="MFS"/>
    <property type="match status" value="1"/>
</dbReference>
<name>A0A914KII9_MELIC</name>
<accession>A0A914KII9</accession>
<sequence>MFIIAQFCIIIVHLLIGLSELFLNNGTVKGILVLCLSVIFLAFQQGSISPITWLLLSEIFPLKIRGLAISISTFILWISNALVGIFFPISSSNFGIGPTFLTFSALNIFALIFSLLWLPETKDKSLEELEQQFINQNWKLIRRPGKQ</sequence>
<organism evidence="9 10">
    <name type="scientific">Meloidogyne incognita</name>
    <name type="common">Southern root-knot nematode worm</name>
    <name type="synonym">Oxyuris incognita</name>
    <dbReference type="NCBI Taxonomy" id="6306"/>
    <lineage>
        <taxon>Eukaryota</taxon>
        <taxon>Metazoa</taxon>
        <taxon>Ecdysozoa</taxon>
        <taxon>Nematoda</taxon>
        <taxon>Chromadorea</taxon>
        <taxon>Rhabditida</taxon>
        <taxon>Tylenchina</taxon>
        <taxon>Tylenchomorpha</taxon>
        <taxon>Tylenchoidea</taxon>
        <taxon>Meloidogynidae</taxon>
        <taxon>Meloidogyninae</taxon>
        <taxon>Meloidogyne</taxon>
        <taxon>Meloidogyne incognita group</taxon>
    </lineage>
</organism>
<dbReference type="GO" id="GO:1904659">
    <property type="term" value="P:D-glucose transmembrane transport"/>
    <property type="evidence" value="ECO:0007669"/>
    <property type="project" value="TreeGrafter"/>
</dbReference>
<comment type="subcellular location">
    <subcellularLocation>
        <location evidence="1">Membrane</location>
        <topology evidence="1">Multi-pass membrane protein</topology>
    </subcellularLocation>
</comment>
<reference evidence="10" key="1">
    <citation type="submission" date="2022-11" db="UniProtKB">
        <authorList>
            <consortium name="WormBaseParasite"/>
        </authorList>
    </citation>
    <scope>IDENTIFICATION</scope>
</reference>
<dbReference type="Pfam" id="PF00083">
    <property type="entry name" value="Sugar_tr"/>
    <property type="match status" value="1"/>
</dbReference>
<dbReference type="GO" id="GO:0016020">
    <property type="term" value="C:membrane"/>
    <property type="evidence" value="ECO:0007669"/>
    <property type="project" value="UniProtKB-SubCell"/>
</dbReference>
<protein>
    <submittedName>
        <fullName evidence="10">Major facilitator superfamily (MFS) profile domain-containing protein</fullName>
    </submittedName>
</protein>
<dbReference type="PANTHER" id="PTHR48023:SF4">
    <property type="entry name" value="D-XYLOSE-PROTON SYMPORTER-LIKE 2"/>
    <property type="match status" value="1"/>
</dbReference>
<dbReference type="InterPro" id="IPR005828">
    <property type="entry name" value="MFS_sugar_transport-like"/>
</dbReference>
<keyword evidence="9" id="KW-1185">Reference proteome</keyword>
<evidence type="ECO:0000256" key="2">
    <source>
        <dbReference type="ARBA" id="ARBA00007004"/>
    </source>
</evidence>
<evidence type="ECO:0000313" key="10">
    <source>
        <dbReference type="WBParaSite" id="Minc3s00018g01184"/>
    </source>
</evidence>
<evidence type="ECO:0000313" key="9">
    <source>
        <dbReference type="Proteomes" id="UP000887563"/>
    </source>
</evidence>
<evidence type="ECO:0000256" key="5">
    <source>
        <dbReference type="ARBA" id="ARBA00022989"/>
    </source>
</evidence>
<evidence type="ECO:0000259" key="8">
    <source>
        <dbReference type="PROSITE" id="PS50850"/>
    </source>
</evidence>
<keyword evidence="3" id="KW-0813">Transport</keyword>
<comment type="similarity">
    <text evidence="2">Belongs to the major facilitator superfamily. Sugar transporter (TC 2.A.1.1) family. Glucose transporter subfamily.</text>
</comment>
<feature type="transmembrane region" description="Helical" evidence="7">
    <location>
        <begin position="95"/>
        <end position="118"/>
    </location>
</feature>
<dbReference type="InterPro" id="IPR050820">
    <property type="entry name" value="MFS_Sugar_Transporter"/>
</dbReference>
<keyword evidence="6 7" id="KW-0472">Membrane</keyword>
<dbReference type="AlphaFoldDB" id="A0A914KII9"/>
<evidence type="ECO:0000256" key="6">
    <source>
        <dbReference type="ARBA" id="ARBA00023136"/>
    </source>
</evidence>
<evidence type="ECO:0000256" key="7">
    <source>
        <dbReference type="SAM" id="Phobius"/>
    </source>
</evidence>
<feature type="domain" description="Major facilitator superfamily (MFS) profile" evidence="8">
    <location>
        <begin position="1"/>
        <end position="122"/>
    </location>
</feature>
<feature type="transmembrane region" description="Helical" evidence="7">
    <location>
        <begin position="30"/>
        <end position="55"/>
    </location>
</feature>
<dbReference type="Gene3D" id="1.20.1250.20">
    <property type="entry name" value="MFS general substrate transporter like domains"/>
    <property type="match status" value="1"/>
</dbReference>
<dbReference type="Proteomes" id="UP000887563">
    <property type="component" value="Unplaced"/>
</dbReference>
<dbReference type="PANTHER" id="PTHR48023">
    <property type="entry name" value="D-XYLOSE-PROTON SYMPORTER-LIKE 2"/>
    <property type="match status" value="1"/>
</dbReference>
<dbReference type="InterPro" id="IPR020846">
    <property type="entry name" value="MFS_dom"/>
</dbReference>